<sequence>MVLDWKSVVQDELLWVSRKFSLELFQFAATKLLVRVVIVCFTTFEVLQTFLFLQRFDTYYFIKYLPVYAGMYFIILSLYSISSILKVMSTALDDLHLIEHSNRETTNRIKMEGLYLNCFMIFTTVAALISGIVHALPVEDDENVFFALAILKEYFPHHWGNWLSWLYRSTFLFISLAMIVPFYAIIHFASYCRFNFYILLNLFQDLSSDHETSDPNRLLGSFHYQREVKKRLIFCYERLVHIYNIISRVNRELQIFIILFSVVGVILGVSIVTFFVSFQGSFEHRYTRLATLILAGVLVFVHIILAGQMIENLTSRLFEILKVANWYCWNSENKKIYLIFLGFMQCDFKIKFSESISLNYELGVSIARGLYSVASVMVQLKYVDYSNHDSTS</sequence>
<reference evidence="11" key="1">
    <citation type="journal article" date="2020" name="J Insects Food Feed">
        <title>The yellow mealworm (Tenebrio molitor) genome: a resource for the emerging insects as food and feed industry.</title>
        <authorList>
            <person name="Eriksson T."/>
            <person name="Andere A."/>
            <person name="Kelstrup H."/>
            <person name="Emery V."/>
            <person name="Picard C."/>
        </authorList>
    </citation>
    <scope>NUCLEOTIDE SEQUENCE</scope>
    <source>
        <strain evidence="11">Stoneville</strain>
        <tissue evidence="11">Whole head</tissue>
    </source>
</reference>
<dbReference type="PANTHER" id="PTHR21137:SF35">
    <property type="entry name" value="ODORANT RECEPTOR 19A-RELATED"/>
    <property type="match status" value="1"/>
</dbReference>
<dbReference type="GO" id="GO:0005549">
    <property type="term" value="F:odorant binding"/>
    <property type="evidence" value="ECO:0007669"/>
    <property type="project" value="InterPro"/>
</dbReference>
<proteinExistence type="inferred from homology"/>
<gene>
    <name evidence="11" type="ORF">GEV33_004596</name>
</gene>
<keyword evidence="9 10" id="KW-0807">Transducer</keyword>
<evidence type="ECO:0000256" key="7">
    <source>
        <dbReference type="ARBA" id="ARBA00023136"/>
    </source>
</evidence>
<dbReference type="InterPro" id="IPR004117">
    <property type="entry name" value="7tm6_olfct_rcpt"/>
</dbReference>
<feature type="transmembrane region" description="Helical" evidence="10">
    <location>
        <begin position="289"/>
        <end position="307"/>
    </location>
</feature>
<feature type="transmembrane region" description="Helical" evidence="10">
    <location>
        <begin position="165"/>
        <end position="186"/>
    </location>
</feature>
<evidence type="ECO:0000256" key="10">
    <source>
        <dbReference type="RuleBase" id="RU351113"/>
    </source>
</evidence>
<feature type="transmembrane region" description="Helical" evidence="10">
    <location>
        <begin position="32"/>
        <end position="53"/>
    </location>
</feature>
<feature type="transmembrane region" description="Helical" evidence="10">
    <location>
        <begin position="59"/>
        <end position="79"/>
    </location>
</feature>
<protein>
    <recommendedName>
        <fullName evidence="10">Odorant receptor</fullName>
    </recommendedName>
</protein>
<dbReference type="GO" id="GO:0007165">
    <property type="term" value="P:signal transduction"/>
    <property type="evidence" value="ECO:0007669"/>
    <property type="project" value="UniProtKB-KW"/>
</dbReference>
<evidence type="ECO:0000256" key="5">
    <source>
        <dbReference type="ARBA" id="ARBA00022725"/>
    </source>
</evidence>
<feature type="transmembrane region" description="Helical" evidence="10">
    <location>
        <begin position="114"/>
        <end position="136"/>
    </location>
</feature>
<keyword evidence="2" id="KW-1003">Cell membrane</keyword>
<keyword evidence="7 10" id="KW-0472">Membrane</keyword>
<keyword evidence="12" id="KW-1185">Reference proteome</keyword>
<keyword evidence="3 10" id="KW-0716">Sensory transduction</keyword>
<dbReference type="Proteomes" id="UP000719412">
    <property type="component" value="Unassembled WGS sequence"/>
</dbReference>
<evidence type="ECO:0000256" key="9">
    <source>
        <dbReference type="ARBA" id="ARBA00023224"/>
    </source>
</evidence>
<dbReference type="AlphaFoldDB" id="A0A8J6LEB1"/>
<keyword evidence="4 10" id="KW-0812">Transmembrane</keyword>
<keyword evidence="6 10" id="KW-1133">Transmembrane helix</keyword>
<evidence type="ECO:0000256" key="6">
    <source>
        <dbReference type="ARBA" id="ARBA00022989"/>
    </source>
</evidence>
<dbReference type="PANTHER" id="PTHR21137">
    <property type="entry name" value="ODORANT RECEPTOR"/>
    <property type="match status" value="1"/>
</dbReference>
<evidence type="ECO:0000313" key="11">
    <source>
        <dbReference type="EMBL" id="KAH0818195.1"/>
    </source>
</evidence>
<organism evidence="11 12">
    <name type="scientific">Tenebrio molitor</name>
    <name type="common">Yellow mealworm beetle</name>
    <dbReference type="NCBI Taxonomy" id="7067"/>
    <lineage>
        <taxon>Eukaryota</taxon>
        <taxon>Metazoa</taxon>
        <taxon>Ecdysozoa</taxon>
        <taxon>Arthropoda</taxon>
        <taxon>Hexapoda</taxon>
        <taxon>Insecta</taxon>
        <taxon>Pterygota</taxon>
        <taxon>Neoptera</taxon>
        <taxon>Endopterygota</taxon>
        <taxon>Coleoptera</taxon>
        <taxon>Polyphaga</taxon>
        <taxon>Cucujiformia</taxon>
        <taxon>Tenebrionidae</taxon>
        <taxon>Tenebrio</taxon>
    </lineage>
</organism>
<comment type="caution">
    <text evidence="10">Lacks conserved residue(s) required for the propagation of feature annotation.</text>
</comment>
<dbReference type="GO" id="GO:0005886">
    <property type="term" value="C:plasma membrane"/>
    <property type="evidence" value="ECO:0007669"/>
    <property type="project" value="UniProtKB-SubCell"/>
</dbReference>
<reference evidence="11" key="2">
    <citation type="submission" date="2021-08" db="EMBL/GenBank/DDBJ databases">
        <authorList>
            <person name="Eriksson T."/>
        </authorList>
    </citation>
    <scope>NUCLEOTIDE SEQUENCE</scope>
    <source>
        <strain evidence="11">Stoneville</strain>
        <tissue evidence="11">Whole head</tissue>
    </source>
</reference>
<evidence type="ECO:0000256" key="8">
    <source>
        <dbReference type="ARBA" id="ARBA00023170"/>
    </source>
</evidence>
<evidence type="ECO:0000256" key="2">
    <source>
        <dbReference type="ARBA" id="ARBA00022475"/>
    </source>
</evidence>
<keyword evidence="8 10" id="KW-0675">Receptor</keyword>
<evidence type="ECO:0000313" key="12">
    <source>
        <dbReference type="Proteomes" id="UP000719412"/>
    </source>
</evidence>
<name>A0A8J6LEB1_TENMO</name>
<accession>A0A8J6LEB1</accession>
<comment type="similarity">
    <text evidence="10">Belongs to the insect chemoreceptor superfamily. Heteromeric odorant receptor channel (TC 1.A.69) family.</text>
</comment>
<comment type="caution">
    <text evidence="11">The sequence shown here is derived from an EMBL/GenBank/DDBJ whole genome shotgun (WGS) entry which is preliminary data.</text>
</comment>
<evidence type="ECO:0000256" key="1">
    <source>
        <dbReference type="ARBA" id="ARBA00004651"/>
    </source>
</evidence>
<feature type="transmembrane region" description="Helical" evidence="10">
    <location>
        <begin position="255"/>
        <end position="277"/>
    </location>
</feature>
<dbReference type="GO" id="GO:0004984">
    <property type="term" value="F:olfactory receptor activity"/>
    <property type="evidence" value="ECO:0007669"/>
    <property type="project" value="InterPro"/>
</dbReference>
<evidence type="ECO:0000256" key="3">
    <source>
        <dbReference type="ARBA" id="ARBA00022606"/>
    </source>
</evidence>
<dbReference type="EMBL" id="JABDTM020018204">
    <property type="protein sequence ID" value="KAH0818195.1"/>
    <property type="molecule type" value="Genomic_DNA"/>
</dbReference>
<keyword evidence="5 10" id="KW-0552">Olfaction</keyword>
<evidence type="ECO:0000256" key="4">
    <source>
        <dbReference type="ARBA" id="ARBA00022692"/>
    </source>
</evidence>
<comment type="subcellular location">
    <subcellularLocation>
        <location evidence="1 10">Cell membrane</location>
        <topology evidence="1 10">Multi-pass membrane protein</topology>
    </subcellularLocation>
</comment>